<evidence type="ECO:0000313" key="2">
    <source>
        <dbReference type="Proteomes" id="UP001523392"/>
    </source>
</evidence>
<name>A0ABT1D4J9_9PROT</name>
<dbReference type="Proteomes" id="UP001523392">
    <property type="component" value="Unassembled WGS sequence"/>
</dbReference>
<sequence>MRESIAGAGGTMRRCERAVVNAYRELREAGSDDLIAFRACTTIYRVHHPEASIQEARHLVAEWIDHHVIRGDDGPTEGCDCD</sequence>
<proteinExistence type="predicted"/>
<evidence type="ECO:0008006" key="3">
    <source>
        <dbReference type="Google" id="ProtNLM"/>
    </source>
</evidence>
<comment type="caution">
    <text evidence="1">The sequence shown here is derived from an EMBL/GenBank/DDBJ whole genome shotgun (WGS) entry which is preliminary data.</text>
</comment>
<reference evidence="1 2" key="1">
    <citation type="submission" date="2021-12" db="EMBL/GenBank/DDBJ databases">
        <title>Siccirubricoccus leaddurans sp. nov., a high concentration Zn2+ tolerance bacterium.</title>
        <authorList>
            <person name="Cao Y."/>
        </authorList>
    </citation>
    <scope>NUCLEOTIDE SEQUENCE [LARGE SCALE GENOMIC DNA]</scope>
    <source>
        <strain evidence="1 2">KC 17139</strain>
    </source>
</reference>
<keyword evidence="2" id="KW-1185">Reference proteome</keyword>
<organism evidence="1 2">
    <name type="scientific">Siccirubricoccus soli</name>
    <dbReference type="NCBI Taxonomy" id="2899147"/>
    <lineage>
        <taxon>Bacteria</taxon>
        <taxon>Pseudomonadati</taxon>
        <taxon>Pseudomonadota</taxon>
        <taxon>Alphaproteobacteria</taxon>
        <taxon>Acetobacterales</taxon>
        <taxon>Roseomonadaceae</taxon>
        <taxon>Siccirubricoccus</taxon>
    </lineage>
</organism>
<evidence type="ECO:0000313" key="1">
    <source>
        <dbReference type="EMBL" id="MCO6416848.1"/>
    </source>
</evidence>
<protein>
    <recommendedName>
        <fullName evidence="3">DUF2695 domain-containing protein</fullName>
    </recommendedName>
</protein>
<gene>
    <name evidence="1" type="ORF">JYK14_11850</name>
</gene>
<dbReference type="EMBL" id="JAFIRR010000070">
    <property type="protein sequence ID" value="MCO6416848.1"/>
    <property type="molecule type" value="Genomic_DNA"/>
</dbReference>
<dbReference type="RefSeq" id="WP_252953477.1">
    <property type="nucleotide sequence ID" value="NZ_JAFIRR010000070.1"/>
</dbReference>
<accession>A0ABT1D4J9</accession>